<evidence type="ECO:0000256" key="1">
    <source>
        <dbReference type="SAM" id="Phobius"/>
    </source>
</evidence>
<accession>K0JX97</accession>
<dbReference type="KEGG" id="sesp:BN6_20630"/>
<sequence length="89" mass="9318">MSAAHGYDETEAVLLLEYERSSEFCNHVEGVRNILTSFFLTVVGGVVIVVDKFASGGLGSGLLGSPAVRVVALLGFVAMVGLLFVMVIA</sequence>
<feature type="transmembrane region" description="Helical" evidence="1">
    <location>
        <begin position="70"/>
        <end position="88"/>
    </location>
</feature>
<keyword evidence="1" id="KW-1133">Transmembrane helix</keyword>
<feature type="transmembrane region" description="Helical" evidence="1">
    <location>
        <begin position="30"/>
        <end position="50"/>
    </location>
</feature>
<dbReference type="EMBL" id="HE804045">
    <property type="protein sequence ID" value="CCH29384.1"/>
    <property type="molecule type" value="Genomic_DNA"/>
</dbReference>
<keyword evidence="1" id="KW-0812">Transmembrane</keyword>
<dbReference type="BioCyc" id="SESP1179773:BN6_RS10100-MONOMER"/>
<dbReference type="STRING" id="1179773.BN6_20630"/>
<proteinExistence type="predicted"/>
<reference evidence="2 3" key="1">
    <citation type="journal article" date="2012" name="BMC Genomics">
        <title>Complete genome sequence of Saccharothrix espanaensis DSM 44229T and comparison to the other completely sequenced Pseudonocardiaceae.</title>
        <authorList>
            <person name="Strobel T."/>
            <person name="Al-Dilaimi A."/>
            <person name="Blom J."/>
            <person name="Gessner A."/>
            <person name="Kalinowski J."/>
            <person name="Luzhetska M."/>
            <person name="Puhler A."/>
            <person name="Szczepanowski R."/>
            <person name="Bechthold A."/>
            <person name="Ruckert C."/>
        </authorList>
    </citation>
    <scope>NUCLEOTIDE SEQUENCE [LARGE SCALE GENOMIC DNA]</scope>
    <source>
        <strain evidence="3">ATCC 51144 / DSM 44229 / JCM 9112 / NBRC 15066 / NRRL 15764</strain>
    </source>
</reference>
<keyword evidence="3" id="KW-1185">Reference proteome</keyword>
<evidence type="ECO:0000313" key="3">
    <source>
        <dbReference type="Proteomes" id="UP000006281"/>
    </source>
</evidence>
<evidence type="ECO:0000313" key="2">
    <source>
        <dbReference type="EMBL" id="CCH29384.1"/>
    </source>
</evidence>
<dbReference type="Proteomes" id="UP000006281">
    <property type="component" value="Chromosome"/>
</dbReference>
<dbReference type="PATRIC" id="fig|1179773.3.peg.2065"/>
<dbReference type="AlphaFoldDB" id="K0JX97"/>
<name>K0JX97_SACES</name>
<dbReference type="HOGENOM" id="CLU_2452808_0_0_11"/>
<gene>
    <name evidence="2" type="ordered locus">BN6_20630</name>
</gene>
<keyword evidence="1" id="KW-0472">Membrane</keyword>
<organism evidence="2 3">
    <name type="scientific">Saccharothrix espanaensis (strain ATCC 51144 / DSM 44229 / JCM 9112 / NBRC 15066 / NRRL 15764)</name>
    <dbReference type="NCBI Taxonomy" id="1179773"/>
    <lineage>
        <taxon>Bacteria</taxon>
        <taxon>Bacillati</taxon>
        <taxon>Actinomycetota</taxon>
        <taxon>Actinomycetes</taxon>
        <taxon>Pseudonocardiales</taxon>
        <taxon>Pseudonocardiaceae</taxon>
        <taxon>Saccharothrix</taxon>
    </lineage>
</organism>
<protein>
    <submittedName>
        <fullName evidence="2">Putative membrane protein</fullName>
    </submittedName>
</protein>